<sequence length="498" mass="56881">MKPLLIVFLLFFSPLAALAQINNLVINGDNVSYNQESQLYQAEGSVEVFYKDITIYGQKITYDTSTEVVSAEAGFTLIYEGIKLQGERLRYLLPEKTGQANRVTLLLRGVSLTGQQVQLGKEELSLNGASFTTCDLPGPHYHVTANEIVVYPKFGWLVAYWGYFWLGRLPLVPMPTYIYDMLADGKEHRNVPPFPEVGSNDEDGTYVNERLAWYAGRQLSGTYSLNYAAKKGFGGGAEANYIMDENSRGSLRLYGNPTDAYWGGLTHWLFFGQEINAGQDPFSFFELPKHREYELELDVTYHERINYERVSYWPNLTLRQQSGHFFSKALTYELELGLARIREENNVTLNRGLGRVKLFHELNNVWGSTLVPALGFEGRYYSGRTQWTKSLAQLDLKRNFGQNWSLGLGYLHYFSVAGQSPFNFENYRFRAADSLQTSLSLMNQHSGLGLATAYYLDTWQPEDIDYSVFIGQHCYDIILKYRSLRREFELGFALTADQ</sequence>
<dbReference type="PANTHER" id="PTHR30189:SF1">
    <property type="entry name" value="LPS-ASSEMBLY PROTEIN LPTD"/>
    <property type="match status" value="1"/>
</dbReference>
<dbReference type="AlphaFoldDB" id="A0A2H0XX69"/>
<feature type="chain" id="PRO_5013601209" description="LPS-assembly protein LptD" evidence="1">
    <location>
        <begin position="20"/>
        <end position="498"/>
    </location>
</feature>
<comment type="caution">
    <text evidence="2">The sequence shown here is derived from an EMBL/GenBank/DDBJ whole genome shotgun (WGS) entry which is preliminary data.</text>
</comment>
<accession>A0A2H0XX69</accession>
<dbReference type="GO" id="GO:0009279">
    <property type="term" value="C:cell outer membrane"/>
    <property type="evidence" value="ECO:0007669"/>
    <property type="project" value="TreeGrafter"/>
</dbReference>
<evidence type="ECO:0000256" key="1">
    <source>
        <dbReference type="SAM" id="SignalP"/>
    </source>
</evidence>
<evidence type="ECO:0008006" key="4">
    <source>
        <dbReference type="Google" id="ProtNLM"/>
    </source>
</evidence>
<dbReference type="PANTHER" id="PTHR30189">
    <property type="entry name" value="LPS-ASSEMBLY PROTEIN"/>
    <property type="match status" value="1"/>
</dbReference>
<name>A0A2H0XX69_UNCSA</name>
<feature type="signal peptide" evidence="1">
    <location>
        <begin position="1"/>
        <end position="19"/>
    </location>
</feature>
<reference evidence="2 3" key="1">
    <citation type="submission" date="2017-09" db="EMBL/GenBank/DDBJ databases">
        <title>Depth-based differentiation of microbial function through sediment-hosted aquifers and enrichment of novel symbionts in the deep terrestrial subsurface.</title>
        <authorList>
            <person name="Probst A.J."/>
            <person name="Ladd B."/>
            <person name="Jarett J.K."/>
            <person name="Geller-Mcgrath D.E."/>
            <person name="Sieber C.M."/>
            <person name="Emerson J.B."/>
            <person name="Anantharaman K."/>
            <person name="Thomas B.C."/>
            <person name="Malmstrom R."/>
            <person name="Stieglmeier M."/>
            <person name="Klingl A."/>
            <person name="Woyke T."/>
            <person name="Ryan C.M."/>
            <person name="Banfield J.F."/>
        </authorList>
    </citation>
    <scope>NUCLEOTIDE SEQUENCE [LARGE SCALE GENOMIC DNA]</scope>
    <source>
        <strain evidence="2">CG08_land_8_20_14_0_20_45_16</strain>
    </source>
</reference>
<dbReference type="Proteomes" id="UP000231343">
    <property type="component" value="Unassembled WGS sequence"/>
</dbReference>
<proteinExistence type="predicted"/>
<evidence type="ECO:0000313" key="3">
    <source>
        <dbReference type="Proteomes" id="UP000231343"/>
    </source>
</evidence>
<keyword evidence="1" id="KW-0732">Signal</keyword>
<protein>
    <recommendedName>
        <fullName evidence="4">LPS-assembly protein LptD</fullName>
    </recommendedName>
</protein>
<dbReference type="GO" id="GO:1990351">
    <property type="term" value="C:transporter complex"/>
    <property type="evidence" value="ECO:0007669"/>
    <property type="project" value="TreeGrafter"/>
</dbReference>
<evidence type="ECO:0000313" key="2">
    <source>
        <dbReference type="EMBL" id="PIS29530.1"/>
    </source>
</evidence>
<gene>
    <name evidence="2" type="ORF">COT42_05070</name>
</gene>
<organism evidence="2 3">
    <name type="scientific">Candidatus Saganbacteria bacterium CG08_land_8_20_14_0_20_45_16</name>
    <dbReference type="NCBI Taxonomy" id="2014293"/>
    <lineage>
        <taxon>Bacteria</taxon>
        <taxon>Bacillati</taxon>
        <taxon>Saganbacteria</taxon>
    </lineage>
</organism>
<dbReference type="InterPro" id="IPR050218">
    <property type="entry name" value="LptD"/>
</dbReference>
<dbReference type="EMBL" id="PEYM01000080">
    <property type="protein sequence ID" value="PIS29530.1"/>
    <property type="molecule type" value="Genomic_DNA"/>
</dbReference>